<gene>
    <name evidence="1" type="ORF">HID58_069841</name>
</gene>
<proteinExistence type="predicted"/>
<comment type="caution">
    <text evidence="1">The sequence shown here is derived from an EMBL/GenBank/DDBJ whole genome shotgun (WGS) entry which is preliminary data.</text>
</comment>
<sequence>MPSRLARGYVTVRYRDCWVKSVSELMRCEEIQKETTETLNGRNRLDDDDVDVSPKVLPLSQVVSNYQAHEDDEEISMDEEEDNMTIAQKIRWPCQKIDSVKIEERNEEYDEITSNIQQKTRQVCDNDEVDETGDTPGKRSMIADEAKKADCWLLKEREKRRCNEKRREAILGRLKQRNLAVKEKELKLEARVMEAENMLEKIREWNTRGNKIKIEAFA</sequence>
<dbReference type="Proteomes" id="UP000824890">
    <property type="component" value="Unassembled WGS sequence"/>
</dbReference>
<evidence type="ECO:0000313" key="1">
    <source>
        <dbReference type="EMBL" id="KAH0872479.1"/>
    </source>
</evidence>
<name>A0ABQ7YX11_BRANA</name>
<reference evidence="1 2" key="1">
    <citation type="submission" date="2021-05" db="EMBL/GenBank/DDBJ databases">
        <title>Genome Assembly of Synthetic Allotetraploid Brassica napus Reveals Homoeologous Exchanges between Subgenomes.</title>
        <authorList>
            <person name="Davis J.T."/>
        </authorList>
    </citation>
    <scope>NUCLEOTIDE SEQUENCE [LARGE SCALE GENOMIC DNA]</scope>
    <source>
        <strain evidence="2">cv. Da-Ae</strain>
        <tissue evidence="1">Seedling</tissue>
    </source>
</reference>
<organism evidence="1 2">
    <name type="scientific">Brassica napus</name>
    <name type="common">Rape</name>
    <dbReference type="NCBI Taxonomy" id="3708"/>
    <lineage>
        <taxon>Eukaryota</taxon>
        <taxon>Viridiplantae</taxon>
        <taxon>Streptophyta</taxon>
        <taxon>Embryophyta</taxon>
        <taxon>Tracheophyta</taxon>
        <taxon>Spermatophyta</taxon>
        <taxon>Magnoliopsida</taxon>
        <taxon>eudicotyledons</taxon>
        <taxon>Gunneridae</taxon>
        <taxon>Pentapetalae</taxon>
        <taxon>rosids</taxon>
        <taxon>malvids</taxon>
        <taxon>Brassicales</taxon>
        <taxon>Brassicaceae</taxon>
        <taxon>Brassiceae</taxon>
        <taxon>Brassica</taxon>
    </lineage>
</organism>
<dbReference type="EMBL" id="JAGKQM010000016">
    <property type="protein sequence ID" value="KAH0872479.1"/>
    <property type="molecule type" value="Genomic_DNA"/>
</dbReference>
<evidence type="ECO:0000313" key="2">
    <source>
        <dbReference type="Proteomes" id="UP000824890"/>
    </source>
</evidence>
<accession>A0ABQ7YX11</accession>
<protein>
    <submittedName>
        <fullName evidence="1">Uncharacterized protein</fullName>
    </submittedName>
</protein>
<keyword evidence="2" id="KW-1185">Reference proteome</keyword>